<evidence type="ECO:0000256" key="1">
    <source>
        <dbReference type="ARBA" id="ARBA00012417"/>
    </source>
</evidence>
<dbReference type="InterPro" id="IPR002298">
    <property type="entry name" value="DNA_polymerase_A"/>
</dbReference>
<keyword evidence="2" id="KW-0235">DNA replication</keyword>
<name>A0A2M9BXG4_9FLAO</name>
<organism evidence="5 6">
    <name type="scientific">Chryseobacterium geocarposphaerae</name>
    <dbReference type="NCBI Taxonomy" id="1416776"/>
    <lineage>
        <taxon>Bacteria</taxon>
        <taxon>Pseudomonadati</taxon>
        <taxon>Bacteroidota</taxon>
        <taxon>Flavobacteriia</taxon>
        <taxon>Flavobacteriales</taxon>
        <taxon>Weeksellaceae</taxon>
        <taxon>Chryseobacterium group</taxon>
        <taxon>Chryseobacterium</taxon>
    </lineage>
</organism>
<evidence type="ECO:0000313" key="6">
    <source>
        <dbReference type="Proteomes" id="UP000228740"/>
    </source>
</evidence>
<keyword evidence="6" id="KW-1185">Reference proteome</keyword>
<comment type="caution">
    <text evidence="5">The sequence shown here is derived from an EMBL/GenBank/DDBJ whole genome shotgun (WGS) entry which is preliminary data.</text>
</comment>
<evidence type="ECO:0000256" key="2">
    <source>
        <dbReference type="ARBA" id="ARBA00022705"/>
    </source>
</evidence>
<reference evidence="5 6" key="1">
    <citation type="submission" date="2017-11" db="EMBL/GenBank/DDBJ databases">
        <title>Genomic Encyclopedia of Archaeal and Bacterial Type Strains, Phase II (KMG-II): From Individual Species to Whole Genera.</title>
        <authorList>
            <person name="Goeker M."/>
        </authorList>
    </citation>
    <scope>NUCLEOTIDE SEQUENCE [LARGE SCALE GENOMIC DNA]</scope>
    <source>
        <strain evidence="5 6">DSM 27617</strain>
    </source>
</reference>
<dbReference type="Gene3D" id="1.10.150.20">
    <property type="entry name" value="5' to 3' exonuclease, C-terminal subdomain"/>
    <property type="match status" value="1"/>
</dbReference>
<dbReference type="PANTHER" id="PTHR10133:SF27">
    <property type="entry name" value="DNA POLYMERASE NU"/>
    <property type="match status" value="1"/>
</dbReference>
<dbReference type="SMART" id="SM00482">
    <property type="entry name" value="POLAc"/>
    <property type="match status" value="1"/>
</dbReference>
<feature type="domain" description="DNA-directed DNA polymerase family A palm" evidence="4">
    <location>
        <begin position="303"/>
        <end position="487"/>
    </location>
</feature>
<dbReference type="GO" id="GO:0006261">
    <property type="term" value="P:DNA-templated DNA replication"/>
    <property type="evidence" value="ECO:0007669"/>
    <property type="project" value="InterPro"/>
</dbReference>
<keyword evidence="5" id="KW-0540">Nuclease</keyword>
<dbReference type="Pfam" id="PF00476">
    <property type="entry name" value="DNA_pol_A"/>
    <property type="match status" value="1"/>
</dbReference>
<comment type="catalytic activity">
    <reaction evidence="3">
        <text>DNA(n) + a 2'-deoxyribonucleoside 5'-triphosphate = DNA(n+1) + diphosphate</text>
        <dbReference type="Rhea" id="RHEA:22508"/>
        <dbReference type="Rhea" id="RHEA-COMP:17339"/>
        <dbReference type="Rhea" id="RHEA-COMP:17340"/>
        <dbReference type="ChEBI" id="CHEBI:33019"/>
        <dbReference type="ChEBI" id="CHEBI:61560"/>
        <dbReference type="ChEBI" id="CHEBI:173112"/>
        <dbReference type="EC" id="2.7.7.7"/>
    </reaction>
</comment>
<dbReference type="Gene3D" id="3.30.70.370">
    <property type="match status" value="1"/>
</dbReference>
<evidence type="ECO:0000256" key="3">
    <source>
        <dbReference type="ARBA" id="ARBA00049244"/>
    </source>
</evidence>
<dbReference type="AlphaFoldDB" id="A0A2M9BXG4"/>
<dbReference type="InterPro" id="IPR001098">
    <property type="entry name" value="DNA-dir_DNA_pol_A_palm_dom"/>
</dbReference>
<keyword evidence="5" id="KW-0378">Hydrolase</keyword>
<dbReference type="GO" id="GO:0003677">
    <property type="term" value="F:DNA binding"/>
    <property type="evidence" value="ECO:0007669"/>
    <property type="project" value="InterPro"/>
</dbReference>
<dbReference type="GO" id="GO:0006302">
    <property type="term" value="P:double-strand break repair"/>
    <property type="evidence" value="ECO:0007669"/>
    <property type="project" value="TreeGrafter"/>
</dbReference>
<protein>
    <recommendedName>
        <fullName evidence="1">DNA-directed DNA polymerase</fullName>
        <ecNumber evidence="1">2.7.7.7</ecNumber>
    </recommendedName>
</protein>
<dbReference type="SUPFAM" id="SSF56672">
    <property type="entry name" value="DNA/RNA polymerases"/>
    <property type="match status" value="1"/>
</dbReference>
<proteinExistence type="predicted"/>
<keyword evidence="5" id="KW-0269">Exonuclease</keyword>
<dbReference type="EC" id="2.7.7.7" evidence="1"/>
<accession>A0A2M9BXG4</accession>
<dbReference type="GO" id="GO:0003887">
    <property type="term" value="F:DNA-directed DNA polymerase activity"/>
    <property type="evidence" value="ECO:0007669"/>
    <property type="project" value="UniProtKB-EC"/>
</dbReference>
<dbReference type="EMBL" id="PGFD01000003">
    <property type="protein sequence ID" value="PJJ62777.1"/>
    <property type="molecule type" value="Genomic_DNA"/>
</dbReference>
<dbReference type="GO" id="GO:0004527">
    <property type="term" value="F:exonuclease activity"/>
    <property type="evidence" value="ECO:0007669"/>
    <property type="project" value="UniProtKB-KW"/>
</dbReference>
<evidence type="ECO:0000313" key="5">
    <source>
        <dbReference type="EMBL" id="PJJ62777.1"/>
    </source>
</evidence>
<dbReference type="RefSeq" id="WP_100377922.1">
    <property type="nucleotide sequence ID" value="NZ_PGFD01000003.1"/>
</dbReference>
<evidence type="ECO:0000259" key="4">
    <source>
        <dbReference type="SMART" id="SM00482"/>
    </source>
</evidence>
<dbReference type="OrthoDB" id="8887412at2"/>
<dbReference type="Proteomes" id="UP000228740">
    <property type="component" value="Unassembled WGS sequence"/>
</dbReference>
<dbReference type="InterPro" id="IPR043502">
    <property type="entry name" value="DNA/RNA_pol_sf"/>
</dbReference>
<dbReference type="PANTHER" id="PTHR10133">
    <property type="entry name" value="DNA POLYMERASE I"/>
    <property type="match status" value="1"/>
</dbReference>
<sequence length="521" mass="62247">MEVAILKYNRYEKGTLKTYFFIKENDKKPRKEKNLDFLQILEVKTIISFDFLSLISDIKDIHKYIFIDIEQQLKQILGLPKEYFEKTKKQWSFWYQLKNHIGDRTKIKEYKKIFENLIDNIKEEEVDKVLFLLVESLYKIYLKNKIDLQNNNESERFEKIEKSLNTILFERTQKGIAIDNELVKIYLKQVIIDLYEIRNKLQLEFGIFSSKDYAKIKAKILEIGFSDNIDKIGTEKYYNFLKYHQHEYELIGLLYKERRLNDSKTVLTRVGSLEDKSVYPFFEYFGTVTSRILVKNPSFQQLKREYRKIITPDIGKELIYIDYCQFEAGILADVMQDEELIKMYNSGDIYSEMEKLLKKPEFNRDKCKSLFFLYSYGASKDQIQKKYTLADLEIFFGKFTKFQPFRKELEKEFIEKKMISTLLGNHRYITPETELEENISWLVSQKIQGTASLILKKSIKEIYDLDKEIEFLLPMHDAILYQVPSSKTEEKKELIKKVFEGKMKEVCSSLIPKISFKNFTE</sequence>
<gene>
    <name evidence="5" type="ORF">CLV73_3278</name>
</gene>